<keyword evidence="2" id="KW-0472">Membrane</keyword>
<gene>
    <name evidence="4" type="ORF">FYJ35_04440</name>
</gene>
<evidence type="ECO:0000256" key="1">
    <source>
        <dbReference type="SAM" id="MobiDB-lite"/>
    </source>
</evidence>
<name>A0A6L5X1M0_9FIRM</name>
<feature type="transmembrane region" description="Helical" evidence="2">
    <location>
        <begin position="68"/>
        <end position="86"/>
    </location>
</feature>
<dbReference type="Proteomes" id="UP000481852">
    <property type="component" value="Unassembled WGS sequence"/>
</dbReference>
<comment type="caution">
    <text evidence="4">The sequence shown here is derived from an EMBL/GenBank/DDBJ whole genome shotgun (WGS) entry which is preliminary data.</text>
</comment>
<evidence type="ECO:0000313" key="4">
    <source>
        <dbReference type="EMBL" id="MSS14299.1"/>
    </source>
</evidence>
<keyword evidence="4" id="KW-0808">Transferase</keyword>
<dbReference type="GO" id="GO:0016747">
    <property type="term" value="F:acyltransferase activity, transferring groups other than amino-acyl groups"/>
    <property type="evidence" value="ECO:0007669"/>
    <property type="project" value="InterPro"/>
</dbReference>
<dbReference type="Pfam" id="PF01757">
    <property type="entry name" value="Acyl_transf_3"/>
    <property type="match status" value="1"/>
</dbReference>
<evidence type="ECO:0000259" key="3">
    <source>
        <dbReference type="Pfam" id="PF01757"/>
    </source>
</evidence>
<feature type="transmembrane region" description="Helical" evidence="2">
    <location>
        <begin position="106"/>
        <end position="129"/>
    </location>
</feature>
<keyword evidence="5" id="KW-1185">Reference proteome</keyword>
<dbReference type="EMBL" id="VULZ01000003">
    <property type="protein sequence ID" value="MSS14299.1"/>
    <property type="molecule type" value="Genomic_DNA"/>
</dbReference>
<feature type="compositionally biased region" description="Low complexity" evidence="1">
    <location>
        <begin position="274"/>
        <end position="290"/>
    </location>
</feature>
<organism evidence="4 5">
    <name type="scientific">Porcincola intestinalis</name>
    <dbReference type="NCBI Taxonomy" id="2606632"/>
    <lineage>
        <taxon>Bacteria</taxon>
        <taxon>Bacillati</taxon>
        <taxon>Bacillota</taxon>
        <taxon>Clostridia</taxon>
        <taxon>Lachnospirales</taxon>
        <taxon>Lachnospiraceae</taxon>
        <taxon>Porcincola</taxon>
    </lineage>
</organism>
<feature type="transmembrane region" description="Helical" evidence="2">
    <location>
        <begin position="310"/>
        <end position="330"/>
    </location>
</feature>
<feature type="domain" description="Acyltransferase 3" evidence="3">
    <location>
        <begin position="68"/>
        <end position="432"/>
    </location>
</feature>
<dbReference type="InterPro" id="IPR002656">
    <property type="entry name" value="Acyl_transf_3_dom"/>
</dbReference>
<feature type="transmembrane region" description="Helical" evidence="2">
    <location>
        <begin position="379"/>
        <end position="399"/>
    </location>
</feature>
<keyword evidence="2" id="KW-0812">Transmembrane</keyword>
<keyword evidence="4" id="KW-0012">Acyltransferase</keyword>
<evidence type="ECO:0000313" key="5">
    <source>
        <dbReference type="Proteomes" id="UP000481852"/>
    </source>
</evidence>
<dbReference type="AlphaFoldDB" id="A0A6L5X1M0"/>
<keyword evidence="2" id="KW-1133">Transmembrane helix</keyword>
<feature type="transmembrane region" description="Helical" evidence="2">
    <location>
        <begin position="350"/>
        <end position="367"/>
    </location>
</feature>
<feature type="region of interest" description="Disordered" evidence="1">
    <location>
        <begin position="265"/>
        <end position="293"/>
    </location>
</feature>
<proteinExistence type="predicted"/>
<feature type="transmembrane region" description="Helical" evidence="2">
    <location>
        <begin position="411"/>
        <end position="432"/>
    </location>
</feature>
<feature type="transmembrane region" description="Helical" evidence="2">
    <location>
        <begin position="181"/>
        <end position="200"/>
    </location>
</feature>
<evidence type="ECO:0000256" key="2">
    <source>
        <dbReference type="SAM" id="Phobius"/>
    </source>
</evidence>
<feature type="transmembrane region" description="Helical" evidence="2">
    <location>
        <begin position="242"/>
        <end position="260"/>
    </location>
</feature>
<feature type="transmembrane region" description="Helical" evidence="2">
    <location>
        <begin position="212"/>
        <end position="230"/>
    </location>
</feature>
<feature type="transmembrane region" description="Helical" evidence="2">
    <location>
        <begin position="141"/>
        <end position="161"/>
    </location>
</feature>
<reference evidence="4 5" key="1">
    <citation type="submission" date="2019-08" db="EMBL/GenBank/DDBJ databases">
        <title>In-depth cultivation of the pig gut microbiome towards novel bacterial diversity and tailored functional studies.</title>
        <authorList>
            <person name="Wylensek D."/>
            <person name="Hitch T.C.A."/>
            <person name="Clavel T."/>
        </authorList>
    </citation>
    <scope>NUCLEOTIDE SEQUENCE [LARGE SCALE GENOMIC DNA]</scope>
    <source>
        <strain evidence="4 5">Oil+RF-744-WCA-WT-11</strain>
    </source>
</reference>
<sequence length="480" mass="54854">MSDTSTCPSTDRAVFRSWSSAPMMSGRLRMRFVTEDSIPCNREEIETRLERKMDGNMRTGRERQQRNLGIDLLRIFCMFLICILHVCGQGRAMVRYAGREEVWYSVYILETAAYCAVNTYGMISGYVGVRSVRRPSRIVELWLRVFWYSALGTLIAVTFFHLPVESDTLYQALLPTMWKTYWYFSSYVGVFVIEPYLNRLVKSLGSAGKKKLMITLFLLCSVFTMVPRVANRDFLGIGAGYSFLWLSVMYIIGACVRELTDQNGPERQKQECSEPGGAETGITETETTAGVKEQKEDSEKNVDFLHRSGGFYGMLYIICVLVTWISKILIENWTTSVYGEARYGRLLFSYASPTIVICAFCLLMIFSRLKCRGRVLRELIRFFSPLAFSVYLMQLQPYFWEYVLAGRYQFIAKLGPAAACLMVLVMAAALYLECTAVDLVRMAAFRLLRIRRVAQVITDFALRPFAGLTEQENREASGEV</sequence>
<accession>A0A6L5X1M0</accession>
<protein>
    <submittedName>
        <fullName evidence="4">Acyltransferase</fullName>
    </submittedName>
</protein>